<proteinExistence type="predicted"/>
<evidence type="ECO:0008006" key="4">
    <source>
        <dbReference type="Google" id="ProtNLM"/>
    </source>
</evidence>
<sequence length="212" mass="21953">MGARMGVRTVAVSAVLGLALVGCSGDGEDESTPEREWPADLAGACDEIGPLLQPEFDQENGDIDYETLTSELEAYAENGDQATADALAPLAEASEAMIAVAAADAEYAQAQEDLLSDPDSIPSEFLELEPGEEATIELPGGDPAVAEQAAAADEAFQAAREDLSAQCDAEGTPLIDPDEVEAENQEIEDSLRESGAPGEADITDPAEETTAP</sequence>
<feature type="compositionally biased region" description="Low complexity" evidence="1">
    <location>
        <begin position="149"/>
        <end position="158"/>
    </location>
</feature>
<evidence type="ECO:0000256" key="1">
    <source>
        <dbReference type="SAM" id="MobiDB-lite"/>
    </source>
</evidence>
<dbReference type="RefSeq" id="WP_315733120.1">
    <property type="nucleotide sequence ID" value="NZ_JAVYII010000004.1"/>
</dbReference>
<dbReference type="Proteomes" id="UP001268542">
    <property type="component" value="Unassembled WGS sequence"/>
</dbReference>
<dbReference type="EMBL" id="JAVYII010000004">
    <property type="protein sequence ID" value="MDT9593626.1"/>
    <property type="molecule type" value="Genomic_DNA"/>
</dbReference>
<name>A0ABU3PWQ8_9ACTN</name>
<keyword evidence="3" id="KW-1185">Reference proteome</keyword>
<feature type="region of interest" description="Disordered" evidence="1">
    <location>
        <begin position="149"/>
        <end position="212"/>
    </location>
</feature>
<protein>
    <recommendedName>
        <fullName evidence="4">Small secreted protein</fullName>
    </recommendedName>
</protein>
<organism evidence="2 3">
    <name type="scientific">Nocardioides imazamoxiresistens</name>
    <dbReference type="NCBI Taxonomy" id="3231893"/>
    <lineage>
        <taxon>Bacteria</taxon>
        <taxon>Bacillati</taxon>
        <taxon>Actinomycetota</taxon>
        <taxon>Actinomycetes</taxon>
        <taxon>Propionibacteriales</taxon>
        <taxon>Nocardioidaceae</taxon>
        <taxon>Nocardioides</taxon>
    </lineage>
</organism>
<feature type="compositionally biased region" description="Acidic residues" evidence="1">
    <location>
        <begin position="176"/>
        <end position="188"/>
    </location>
</feature>
<dbReference type="PROSITE" id="PS51257">
    <property type="entry name" value="PROKAR_LIPOPROTEIN"/>
    <property type="match status" value="1"/>
</dbReference>
<accession>A0ABU3PWQ8</accession>
<evidence type="ECO:0000313" key="2">
    <source>
        <dbReference type="EMBL" id="MDT9593626.1"/>
    </source>
</evidence>
<evidence type="ECO:0000313" key="3">
    <source>
        <dbReference type="Proteomes" id="UP001268542"/>
    </source>
</evidence>
<feature type="compositionally biased region" description="Acidic residues" evidence="1">
    <location>
        <begin position="201"/>
        <end position="212"/>
    </location>
</feature>
<gene>
    <name evidence="2" type="ORF">RDV89_11150</name>
</gene>
<reference evidence="2 3" key="1">
    <citation type="submission" date="2023-08" db="EMBL/GenBank/DDBJ databases">
        <title>Nocardioides seae sp. nov., a bacterium isolated from a soil.</title>
        <authorList>
            <person name="Wang X."/>
        </authorList>
    </citation>
    <scope>NUCLEOTIDE SEQUENCE [LARGE SCALE GENOMIC DNA]</scope>
    <source>
        <strain evidence="2 3">YZH12</strain>
    </source>
</reference>
<comment type="caution">
    <text evidence="2">The sequence shown here is derived from an EMBL/GenBank/DDBJ whole genome shotgun (WGS) entry which is preliminary data.</text>
</comment>